<dbReference type="EMBL" id="QGKY02001015">
    <property type="protein sequence ID" value="KAF2574287.1"/>
    <property type="molecule type" value="Genomic_DNA"/>
</dbReference>
<organism evidence="1">
    <name type="scientific">Brassica cretica</name>
    <name type="common">Mustard</name>
    <dbReference type="NCBI Taxonomy" id="69181"/>
    <lineage>
        <taxon>Eukaryota</taxon>
        <taxon>Viridiplantae</taxon>
        <taxon>Streptophyta</taxon>
        <taxon>Embryophyta</taxon>
        <taxon>Tracheophyta</taxon>
        <taxon>Spermatophyta</taxon>
        <taxon>Magnoliopsida</taxon>
        <taxon>eudicotyledons</taxon>
        <taxon>Gunneridae</taxon>
        <taxon>Pentapetalae</taxon>
        <taxon>rosids</taxon>
        <taxon>malvids</taxon>
        <taxon>Brassicales</taxon>
        <taxon>Brassicaceae</taxon>
        <taxon>Brassiceae</taxon>
        <taxon>Brassica</taxon>
    </lineage>
</organism>
<dbReference type="EMBL" id="QGKV02000759">
    <property type="protein sequence ID" value="KAF3561687.1"/>
    <property type="molecule type" value="Genomic_DNA"/>
</dbReference>
<proteinExistence type="predicted"/>
<dbReference type="Proteomes" id="UP000266723">
    <property type="component" value="Unassembled WGS sequence"/>
</dbReference>
<reference evidence="1" key="1">
    <citation type="submission" date="2019-12" db="EMBL/GenBank/DDBJ databases">
        <title>Genome sequencing and annotation of Brassica cretica.</title>
        <authorList>
            <person name="Studholme D.J."/>
            <person name="Sarris P.F."/>
        </authorList>
    </citation>
    <scope>NUCLEOTIDE SEQUENCE</scope>
    <source>
        <strain evidence="1">PFS-102/07</strain>
        <tissue evidence="1">Leaf</tissue>
    </source>
</reference>
<comment type="caution">
    <text evidence="1">The sequence shown here is derived from an EMBL/GenBank/DDBJ whole genome shotgun (WGS) entry which is preliminary data.</text>
</comment>
<evidence type="ECO:0000313" key="3">
    <source>
        <dbReference type="Proteomes" id="UP000266723"/>
    </source>
</evidence>
<reference evidence="2" key="2">
    <citation type="submission" date="2019-12" db="EMBL/GenBank/DDBJ databases">
        <authorList>
            <person name="Studholme D.J."/>
            <person name="Sarris P."/>
        </authorList>
    </citation>
    <scope>NUCLEOTIDE SEQUENCE</scope>
    <source>
        <strain evidence="2">PFS-1207/04</strain>
        <tissue evidence="2">Leaf</tissue>
    </source>
</reference>
<reference evidence="2 3" key="3">
    <citation type="journal article" date="2020" name="BMC Genomics">
        <title>Intraspecific diversification of the crop wild relative Brassica cretica Lam. using demographic model selection.</title>
        <authorList>
            <person name="Kioukis A."/>
            <person name="Michalopoulou V.A."/>
            <person name="Briers L."/>
            <person name="Pirintsos S."/>
            <person name="Studholme D.J."/>
            <person name="Pavlidis P."/>
            <person name="Sarris P.F."/>
        </authorList>
    </citation>
    <scope>NUCLEOTIDE SEQUENCE [LARGE SCALE GENOMIC DNA]</scope>
    <source>
        <strain evidence="3">cv. PFS-1207/04</strain>
        <strain evidence="2">PFS-1207/04</strain>
    </source>
</reference>
<sequence>MRRDDGLKILSYESRSMDGSAMSGAVATTTEPTAFASMKTFVVAHICAVVSAHTKTPELMALRLTRCPIYLQSLWKNEYVR</sequence>
<keyword evidence="3" id="KW-1185">Reference proteome</keyword>
<evidence type="ECO:0000313" key="2">
    <source>
        <dbReference type="EMBL" id="KAF3561687.1"/>
    </source>
</evidence>
<gene>
    <name evidence="2" type="ORF">DY000_02013860</name>
    <name evidence="1" type="ORF">F2Q70_00002424</name>
</gene>
<protein>
    <submittedName>
        <fullName evidence="1">Uncharacterized protein</fullName>
    </submittedName>
</protein>
<name>A0A8S9IZJ5_BRACR</name>
<dbReference type="AlphaFoldDB" id="A0A8S9IZJ5"/>
<evidence type="ECO:0000313" key="1">
    <source>
        <dbReference type="EMBL" id="KAF2574287.1"/>
    </source>
</evidence>
<accession>A0A8S9IZJ5</accession>